<name>A0A0J6IJC9_COCPO</name>
<reference evidence="7" key="3">
    <citation type="journal article" date="2010" name="Genome Res.">
        <title>Population genomic sequencing of Coccidioides fungi reveals recent hybridization and transposon control.</title>
        <authorList>
            <person name="Neafsey D.E."/>
            <person name="Barker B.M."/>
            <person name="Sharpton T.J."/>
            <person name="Stajich J.E."/>
            <person name="Park D.J."/>
            <person name="Whiston E."/>
            <person name="Hung C.-Y."/>
            <person name="McMahan C."/>
            <person name="White J."/>
            <person name="Sykes S."/>
            <person name="Heiman D."/>
            <person name="Young S."/>
            <person name="Zeng Q."/>
            <person name="Abouelleil A."/>
            <person name="Aftuck L."/>
            <person name="Bessette D."/>
            <person name="Brown A."/>
            <person name="FitzGerald M."/>
            <person name="Lui A."/>
            <person name="Macdonald J.P."/>
            <person name="Priest M."/>
            <person name="Orbach M.J."/>
            <person name="Galgiani J.N."/>
            <person name="Kirkland T.N."/>
            <person name="Cole G.T."/>
            <person name="Birren B.W."/>
            <person name="Henn M.R."/>
            <person name="Taylor J.W."/>
            <person name="Rounsley S.D."/>
        </authorList>
    </citation>
    <scope>NUCLEOTIDE SEQUENCE [LARGE SCALE GENOMIC DNA]</scope>
    <source>
        <strain evidence="7">RMSCC 3488</strain>
    </source>
</reference>
<dbReference type="InterPro" id="IPR011989">
    <property type="entry name" value="ARM-like"/>
</dbReference>
<dbReference type="Proteomes" id="UP000054567">
    <property type="component" value="Unassembled WGS sequence"/>
</dbReference>
<evidence type="ECO:0000256" key="3">
    <source>
        <dbReference type="ARBA" id="ARBA00022786"/>
    </source>
</evidence>
<dbReference type="InterPro" id="IPR016024">
    <property type="entry name" value="ARM-type_fold"/>
</dbReference>
<feature type="region of interest" description="Disordered" evidence="4">
    <location>
        <begin position="289"/>
        <end position="309"/>
    </location>
</feature>
<dbReference type="VEuPathDB" id="FungiDB:CPAG_08311"/>
<feature type="compositionally biased region" description="Basic and acidic residues" evidence="4">
    <location>
        <begin position="300"/>
        <end position="309"/>
    </location>
</feature>
<keyword evidence="2" id="KW-0677">Repeat</keyword>
<evidence type="ECO:0000256" key="1">
    <source>
        <dbReference type="ARBA" id="ARBA00007657"/>
    </source>
</evidence>
<comment type="similarity">
    <text evidence="1">Belongs to the CAND family.</text>
</comment>
<sequence length="1330" mass="145242">MERKAVAHNLSLLLQKFTDPDPDLRYMSLNDLHGILENQNSSFLPQDPRLLGRIAEGLLKALEDQHGEVQNQALKCFSPLARRVSDQVLSYLLQHLCRLTESVSIDTSVPNTALRSILTALPCPTVGAAVSSEVQICYAVISTILIPRLVGSKGVESMIVNRTGKGYNSDAIDVLVEMVNSYGPLLAESQLGELQETVLRIIEDESAGTVATKRAFSAISVLAGYFSDDQLSHLVSMLIEGFRAPHGTINSRRHLIATVATLGRSTPSRFGPYLKTLAPFVLSAVSEQELDEMEEDQSDSGEHDPKEDELRETALVALDTLVTFCTHHMQPYLLDSIAAALRYLKYDPNVAEFEDEEMGGTQDEGSDDGATEEPDEDNDAYEDFEEEEGYSDIDDLSWKVRRCSAKLLFSVISTQGRSATRPIDDDTVYQQIAPALLARFNKEREESVKLEVVSTLTGLIKKASEISASMGAAPMTSESHARNSRKRRRQDSDASILDYEPETHVSSAMDRPPIAPSTPQTGPIGGVVKLTPGIVQGLVKLWRRASIPLKQAAINLLKSLALVRYGGLADFLQRIEDPIADALKSSAFTGGVSVSAGTTSVTAGNLQIDTLSLIAAIAETHMSNALPPFLIALVPGVMAAVNERNYKVAGEALGTIEEIVKAMTPPRVSPDNQDLGLQLEKLYDVATEKITDNSVDLEVRQRAIHVLGVLLARTSGSQGAKFISPAHRARGLSILSDRLRNETTRVAAARAINDVAMLASCDVDLSPGWLAEVASELATQLRKADRALRDASIGALKSLTINPHCRQHYNPKTVKDLASSFLPLLTASDLHLLTPALVILSKIIPGHADQLVDENMIKALCSVIQGSPTGVALKVYLHLVRIIGEQGAGATFMKALLQNVGVNGDPSIVGRAIGSLVVYGGSQIGVRAQDFLKELQTQEDVQRKCLALAVLGEIGLLLGLDSSLTPDLFISNFQSKSDKVRFSAAVALGSVGASNIETFLPVILAELEEKNSSKYLLLHSLREILQHPESVRADVSPFATRLWEILLAASDDEDNRVVGAECLGRLALIDPTRYIPLLQEYLTHENAATRGTVISAFRYTLADSTSAYNDVLRPLIIPILVRMLNDTDLGNHRLALTTVNSAIHNKPDIIIPHLSQLLPAVMVDTHLKPELVREVQMGPFKHKVDDGLELRKSAYETLYTCVEMAFSILNIAEIYDRILTGIRDEQDIRTLCNLMISKLIVLAPKETEGRLDSLCDPFQVILSTKLKESAVKQELEKAQEASLGVLRITRELQKAFPGAETSSEHHAWKQYLEWVNKECPQLLRLLVNSS</sequence>
<protein>
    <submittedName>
        <fullName evidence="6">Cullin-associated NEDD8-dissociated protein 1</fullName>
    </submittedName>
</protein>
<accession>A0A0J6IJC9</accession>
<evidence type="ECO:0000256" key="2">
    <source>
        <dbReference type="ARBA" id="ARBA00022737"/>
    </source>
</evidence>
<feature type="domain" description="TATA-binding protein interacting (TIP20)" evidence="5">
    <location>
        <begin position="1149"/>
        <end position="1316"/>
    </location>
</feature>
<feature type="region of interest" description="Disordered" evidence="4">
    <location>
        <begin position="355"/>
        <end position="390"/>
    </location>
</feature>
<proteinExistence type="inferred from homology"/>
<dbReference type="SUPFAM" id="SSF48371">
    <property type="entry name" value="ARM repeat"/>
    <property type="match status" value="1"/>
</dbReference>
<reference evidence="6 7" key="1">
    <citation type="submission" date="2007-06" db="EMBL/GenBank/DDBJ databases">
        <title>The Genome Sequence of Coccidioides posadasii RMSCC_3488.</title>
        <authorList>
            <consortium name="Coccidioides Genome Resources Consortium"/>
            <consortium name="The Broad Institute Genome Sequencing Platform"/>
            <person name="Henn M.R."/>
            <person name="Sykes S."/>
            <person name="Young S."/>
            <person name="Jaffe D."/>
            <person name="Berlin A."/>
            <person name="Alvarez P."/>
            <person name="Butler J."/>
            <person name="Gnerre S."/>
            <person name="Grabherr M."/>
            <person name="Mauceli E."/>
            <person name="Brockman W."/>
            <person name="Kodira C."/>
            <person name="Alvarado L."/>
            <person name="Zeng Q."/>
            <person name="Crawford M."/>
            <person name="Antoine C."/>
            <person name="Devon K."/>
            <person name="Galgiani J."/>
            <person name="Orsborn K."/>
            <person name="Lewis M.L."/>
            <person name="Nusbaum C."/>
            <person name="Galagan J."/>
            <person name="Birren B."/>
        </authorList>
    </citation>
    <scope>NUCLEOTIDE SEQUENCE [LARGE SCALE GENOMIC DNA]</scope>
    <source>
        <strain evidence="6 7">RMSCC 3488</strain>
    </source>
</reference>
<evidence type="ECO:0000256" key="4">
    <source>
        <dbReference type="SAM" id="MobiDB-lite"/>
    </source>
</evidence>
<feature type="region of interest" description="Disordered" evidence="4">
    <location>
        <begin position="470"/>
        <end position="523"/>
    </location>
</feature>
<dbReference type="Pfam" id="PF08623">
    <property type="entry name" value="TIP120"/>
    <property type="match status" value="1"/>
</dbReference>
<dbReference type="OrthoDB" id="6260732at2759"/>
<evidence type="ECO:0000313" key="6">
    <source>
        <dbReference type="EMBL" id="KMM72012.1"/>
    </source>
</evidence>
<dbReference type="InterPro" id="IPR039852">
    <property type="entry name" value="CAND1/CAND2"/>
</dbReference>
<dbReference type="Pfam" id="PF25782">
    <property type="entry name" value="TPR_CAND1"/>
    <property type="match status" value="1"/>
</dbReference>
<dbReference type="GO" id="GO:0010265">
    <property type="term" value="P:SCF complex assembly"/>
    <property type="evidence" value="ECO:0007669"/>
    <property type="project" value="InterPro"/>
</dbReference>
<organism evidence="6 7">
    <name type="scientific">Coccidioides posadasii RMSCC 3488</name>
    <dbReference type="NCBI Taxonomy" id="454284"/>
    <lineage>
        <taxon>Eukaryota</taxon>
        <taxon>Fungi</taxon>
        <taxon>Dikarya</taxon>
        <taxon>Ascomycota</taxon>
        <taxon>Pezizomycotina</taxon>
        <taxon>Eurotiomycetes</taxon>
        <taxon>Eurotiomycetidae</taxon>
        <taxon>Onygenales</taxon>
        <taxon>Onygenaceae</taxon>
        <taxon>Coccidioides</taxon>
    </lineage>
</organism>
<gene>
    <name evidence="6" type="ORF">CPAG_08311</name>
</gene>
<keyword evidence="3" id="KW-0833">Ubl conjugation pathway</keyword>
<dbReference type="EMBL" id="DS268113">
    <property type="protein sequence ID" value="KMM72012.1"/>
    <property type="molecule type" value="Genomic_DNA"/>
</dbReference>
<dbReference type="Gene3D" id="1.25.10.10">
    <property type="entry name" value="Leucine-rich Repeat Variant"/>
    <property type="match status" value="1"/>
</dbReference>
<evidence type="ECO:0000313" key="7">
    <source>
        <dbReference type="Proteomes" id="UP000054567"/>
    </source>
</evidence>
<feature type="compositionally biased region" description="Acidic residues" evidence="4">
    <location>
        <begin position="289"/>
        <end position="299"/>
    </location>
</feature>
<dbReference type="PANTHER" id="PTHR12696">
    <property type="entry name" value="TIP120"/>
    <property type="match status" value="1"/>
</dbReference>
<evidence type="ECO:0000259" key="5">
    <source>
        <dbReference type="Pfam" id="PF08623"/>
    </source>
</evidence>
<reference evidence="7" key="2">
    <citation type="journal article" date="2009" name="Genome Res.">
        <title>Comparative genomic analyses of the human fungal pathogens Coccidioides and their relatives.</title>
        <authorList>
            <person name="Sharpton T.J."/>
            <person name="Stajich J.E."/>
            <person name="Rounsley S.D."/>
            <person name="Gardner M.J."/>
            <person name="Wortman J.R."/>
            <person name="Jordar V.S."/>
            <person name="Maiti R."/>
            <person name="Kodira C.D."/>
            <person name="Neafsey D.E."/>
            <person name="Zeng Q."/>
            <person name="Hung C.-Y."/>
            <person name="McMahan C."/>
            <person name="Muszewska A."/>
            <person name="Grynberg M."/>
            <person name="Mandel M.A."/>
            <person name="Kellner E.M."/>
            <person name="Barker B.M."/>
            <person name="Galgiani J.N."/>
            <person name="Orbach M.J."/>
            <person name="Kirkland T.N."/>
            <person name="Cole G.T."/>
            <person name="Henn M.R."/>
            <person name="Birren B.W."/>
            <person name="Taylor J.W."/>
        </authorList>
    </citation>
    <scope>NUCLEOTIDE SEQUENCE [LARGE SCALE GENOMIC DNA]</scope>
    <source>
        <strain evidence="7">RMSCC 3488</strain>
    </source>
</reference>
<dbReference type="InterPro" id="IPR013932">
    <property type="entry name" value="TATA-bd_TIP120"/>
</dbReference>